<dbReference type="InterPro" id="IPR009362">
    <property type="entry name" value="YhcG_C"/>
</dbReference>
<evidence type="ECO:0008006" key="5">
    <source>
        <dbReference type="Google" id="ProtNLM"/>
    </source>
</evidence>
<feature type="domain" description="YhcG N-terminal" evidence="2">
    <location>
        <begin position="14"/>
        <end position="180"/>
    </location>
</feature>
<keyword evidence="4" id="KW-1185">Reference proteome</keyword>
<dbReference type="Gene3D" id="3.40.1350.10">
    <property type="match status" value="1"/>
</dbReference>
<dbReference type="EMBL" id="MBUA01000001">
    <property type="protein sequence ID" value="MBC6489687.1"/>
    <property type="molecule type" value="Genomic_DNA"/>
</dbReference>
<dbReference type="InterPro" id="IPR053148">
    <property type="entry name" value="PD-DEXK-like_domain"/>
</dbReference>
<comment type="caution">
    <text evidence="3">The sequence shown here is derived from an EMBL/GenBank/DDBJ whole genome shotgun (WGS) entry which is preliminary data.</text>
</comment>
<protein>
    <recommendedName>
        <fullName evidence="5">Nuclease of restriction endonuclease-like (RecB) superfamily</fullName>
    </recommendedName>
</protein>
<dbReference type="Proteomes" id="UP000765802">
    <property type="component" value="Unassembled WGS sequence"/>
</dbReference>
<proteinExistence type="predicted"/>
<accession>A0ABR7M3U0</accession>
<name>A0ABR7M3U0_9BACT</name>
<dbReference type="Pfam" id="PF06250">
    <property type="entry name" value="YhcG_C"/>
    <property type="match status" value="1"/>
</dbReference>
<evidence type="ECO:0000259" key="1">
    <source>
        <dbReference type="Pfam" id="PF06250"/>
    </source>
</evidence>
<evidence type="ECO:0000313" key="4">
    <source>
        <dbReference type="Proteomes" id="UP000765802"/>
    </source>
</evidence>
<organism evidence="3 4">
    <name type="scientific">Flavihumibacter stibioxidans</name>
    <dbReference type="NCBI Taxonomy" id="1834163"/>
    <lineage>
        <taxon>Bacteria</taxon>
        <taxon>Pseudomonadati</taxon>
        <taxon>Bacteroidota</taxon>
        <taxon>Chitinophagia</taxon>
        <taxon>Chitinophagales</taxon>
        <taxon>Chitinophagaceae</taxon>
        <taxon>Flavihumibacter</taxon>
    </lineage>
</organism>
<sequence>MKIDKGYTEFIQSIKRQIVQSRYVAARLANREQLMLYFKTGVMISEKIKAQKWGAKVLDQISADLQKELPGLKGFSSGNLKKIRLFAEAYAPHLVIGSTPSNQLGLADPSEVFSISSTLSNLIENKAFYEAFTGISFSHHFTIITKVKAWEARIFYIQSTAANFWSLTVLEHHIENNLFGKEGKLPNNFDATLAETLKPSALKVFKDEYLLDFIAGDELDDERHIEQQVVLNIRNFILQMGKGFCFIGNQYRLEVDGDEFFIDLLFFNRHLQCLVAFELKKGKFKPADAGQLNFYLNVLDEKVKLQQENSSIGIVLCKEKNNTVVEFAIKSFDKAMGVATYKTSKQAPVQMNGILPDTDELGKLLE</sequence>
<dbReference type="Pfam" id="PF17761">
    <property type="entry name" value="DUF1016_N"/>
    <property type="match status" value="1"/>
</dbReference>
<reference evidence="3 4" key="1">
    <citation type="submission" date="2016-07" db="EMBL/GenBank/DDBJ databases">
        <title>Genome analysis of Flavihumibacter stibioxidans YS-17.</title>
        <authorList>
            <person name="Shi K."/>
            <person name="Han Y."/>
            <person name="Wang G."/>
        </authorList>
    </citation>
    <scope>NUCLEOTIDE SEQUENCE [LARGE SCALE GENOMIC DNA]</scope>
    <source>
        <strain evidence="3 4">YS-17</strain>
    </source>
</reference>
<feature type="domain" description="YhcG PDDEXK nuclease" evidence="1">
    <location>
        <begin position="203"/>
        <end position="352"/>
    </location>
</feature>
<evidence type="ECO:0000259" key="2">
    <source>
        <dbReference type="Pfam" id="PF17761"/>
    </source>
</evidence>
<gene>
    <name evidence="3" type="ORF">BC349_01800</name>
</gene>
<dbReference type="InterPro" id="IPR041527">
    <property type="entry name" value="YhcG_N"/>
</dbReference>
<dbReference type="PANTHER" id="PTHR30547:SF0">
    <property type="entry name" value="BLR8175 PROTEIN"/>
    <property type="match status" value="1"/>
</dbReference>
<dbReference type="RefSeq" id="WP_187255042.1">
    <property type="nucleotide sequence ID" value="NZ_JBHULF010000006.1"/>
</dbReference>
<evidence type="ECO:0000313" key="3">
    <source>
        <dbReference type="EMBL" id="MBC6489687.1"/>
    </source>
</evidence>
<dbReference type="PANTHER" id="PTHR30547">
    <property type="entry name" value="UNCHARACTERIZED PROTEIN YHCG-RELATED"/>
    <property type="match status" value="1"/>
</dbReference>
<dbReference type="InterPro" id="IPR011856">
    <property type="entry name" value="tRNA_endonuc-like_dom_sf"/>
</dbReference>